<proteinExistence type="predicted"/>
<dbReference type="PANTHER" id="PTHR48079">
    <property type="entry name" value="PROTEIN YEEZ"/>
    <property type="match status" value="1"/>
</dbReference>
<comment type="caution">
    <text evidence="2">The sequence shown here is derived from an EMBL/GenBank/DDBJ whole genome shotgun (WGS) entry which is preliminary data.</text>
</comment>
<reference evidence="2 3" key="1">
    <citation type="submission" date="2019-09" db="EMBL/GenBank/DDBJ databases">
        <title>Draft genome sequence of Acinetobacter tandoii W4-4-4 isolated from environmental water sample.</title>
        <authorList>
            <person name="Wee S.K."/>
            <person name="Yan B."/>
            <person name="Mustaffa S.B."/>
            <person name="Yap E.P.H."/>
        </authorList>
    </citation>
    <scope>NUCLEOTIDE SEQUENCE [LARGE SCALE GENOMIC DNA]</scope>
    <source>
        <strain evidence="2 3">W4-4-4</strain>
    </source>
</reference>
<dbReference type="RefSeq" id="WP_151503956.1">
    <property type="nucleotide sequence ID" value="NZ_VXLD01000001.1"/>
</dbReference>
<dbReference type="GO" id="GO:0004029">
    <property type="term" value="F:aldehyde dehydrogenase (NAD+) activity"/>
    <property type="evidence" value="ECO:0007669"/>
    <property type="project" value="TreeGrafter"/>
</dbReference>
<dbReference type="InterPro" id="IPR051783">
    <property type="entry name" value="NAD(P)-dependent_oxidoreduct"/>
</dbReference>
<dbReference type="Pfam" id="PF07993">
    <property type="entry name" value="NAD_binding_4"/>
    <property type="match status" value="1"/>
</dbReference>
<dbReference type="GO" id="GO:0005737">
    <property type="term" value="C:cytoplasm"/>
    <property type="evidence" value="ECO:0007669"/>
    <property type="project" value="TreeGrafter"/>
</dbReference>
<dbReference type="Gene3D" id="3.40.50.720">
    <property type="entry name" value="NAD(P)-binding Rossmann-like Domain"/>
    <property type="match status" value="1"/>
</dbReference>
<protein>
    <submittedName>
        <fullName evidence="2">NAD-dependent epimerase/dehydratase family protein</fullName>
    </submittedName>
</protein>
<evidence type="ECO:0000259" key="1">
    <source>
        <dbReference type="Pfam" id="PF07993"/>
    </source>
</evidence>
<dbReference type="Proteomes" id="UP000325788">
    <property type="component" value="Unassembled WGS sequence"/>
</dbReference>
<gene>
    <name evidence="2" type="ORF">F4W09_02875</name>
</gene>
<dbReference type="EMBL" id="VXLD01000001">
    <property type="protein sequence ID" value="KAB1860075.1"/>
    <property type="molecule type" value="Genomic_DNA"/>
</dbReference>
<sequence>MLMSSQTALVVGATGFIGKFLVAQLLRDRAKVFALCRNINEQEPQFRRWLTQQNINDQELSFIQGDITLPNLGLSPEDWKTLKEVNYLYNASALFKWHLSMQQAKAVNVDGLTNLLHSVNKHCHLERAVHLSGFMLTLDQHLKAAGIFREHIEKTDWPKIYEALGAYEASKIEGHFNWIKQANLLNIPWTVIHPATVIGDEITGEIPASQPITALIQQLQQRKMSALPGTPQHSLPLVSVTMLVNAMVHASEDPETVKQEILVANPQQISLQTLVQIVAQSLEINPPRHFISISFLTWLLKWQWLAKKLDMSPEMLNFIRTEQLDLGAFNRLNQQWKIPPTELKETMQKTVEWVTR</sequence>
<accession>A0A5N4X0S7</accession>
<evidence type="ECO:0000313" key="3">
    <source>
        <dbReference type="Proteomes" id="UP000325788"/>
    </source>
</evidence>
<dbReference type="InterPro" id="IPR013120">
    <property type="entry name" value="FAR_NAD-bd"/>
</dbReference>
<dbReference type="PANTHER" id="PTHR48079:SF6">
    <property type="entry name" value="NAD(P)-BINDING DOMAIN-CONTAINING PROTEIN-RELATED"/>
    <property type="match status" value="1"/>
</dbReference>
<organism evidence="2 3">
    <name type="scientific">Acinetobacter tandoii</name>
    <dbReference type="NCBI Taxonomy" id="202954"/>
    <lineage>
        <taxon>Bacteria</taxon>
        <taxon>Pseudomonadati</taxon>
        <taxon>Pseudomonadota</taxon>
        <taxon>Gammaproteobacteria</taxon>
        <taxon>Moraxellales</taxon>
        <taxon>Moraxellaceae</taxon>
        <taxon>Acinetobacter</taxon>
    </lineage>
</organism>
<dbReference type="SUPFAM" id="SSF51735">
    <property type="entry name" value="NAD(P)-binding Rossmann-fold domains"/>
    <property type="match status" value="1"/>
</dbReference>
<name>A0A5N4X0S7_9GAMM</name>
<evidence type="ECO:0000313" key="2">
    <source>
        <dbReference type="EMBL" id="KAB1860075.1"/>
    </source>
</evidence>
<feature type="domain" description="Thioester reductase (TE)" evidence="1">
    <location>
        <begin position="11"/>
        <end position="247"/>
    </location>
</feature>
<dbReference type="AlphaFoldDB" id="A0A5N4X0S7"/>
<dbReference type="InterPro" id="IPR036291">
    <property type="entry name" value="NAD(P)-bd_dom_sf"/>
</dbReference>